<comment type="caution">
    <text evidence="4">The sequence shown here is derived from an EMBL/GenBank/DDBJ whole genome shotgun (WGS) entry which is preliminary data.</text>
</comment>
<dbReference type="CDD" id="cd00024">
    <property type="entry name" value="CD_CSD"/>
    <property type="match status" value="1"/>
</dbReference>
<dbReference type="InterPro" id="IPR016197">
    <property type="entry name" value="Chromo-like_dom_sf"/>
</dbReference>
<evidence type="ECO:0000313" key="5">
    <source>
        <dbReference type="Proteomes" id="UP001295740"/>
    </source>
</evidence>
<dbReference type="GO" id="GO:0006338">
    <property type="term" value="P:chromatin remodeling"/>
    <property type="evidence" value="ECO:0007669"/>
    <property type="project" value="UniProtKB-ARBA"/>
</dbReference>
<sequence length="219" mass="25442">MSFDWEARTKVLAKLPKQERLTRSEAQEMARQIQTWAEYAQGAIKKAQKRIVDHVYIIKKTRTMTDRTSDKLDYPMTLVAIRSVARLEWFHADRLRKYANNPVPGQAPDEPDSVIVDPNLGEEEWELTSVLTSRLHYNKLQYQILWKGWDPDGLWCPASDFKNSAELLKAYHDEYPDAASPPARLEHWLQAAQSDEFNPPHPDDDKPARITRSGMRRRG</sequence>
<feature type="region of interest" description="Disordered" evidence="2">
    <location>
        <begin position="191"/>
        <end position="219"/>
    </location>
</feature>
<evidence type="ECO:0000256" key="1">
    <source>
        <dbReference type="ARBA" id="ARBA00011353"/>
    </source>
</evidence>
<dbReference type="SUPFAM" id="SSF54160">
    <property type="entry name" value="Chromo domain-like"/>
    <property type="match status" value="1"/>
</dbReference>
<reference evidence="4" key="1">
    <citation type="submission" date="2023-10" db="EMBL/GenBank/DDBJ databases">
        <authorList>
            <person name="Hackl T."/>
        </authorList>
    </citation>
    <scope>NUCLEOTIDE SEQUENCE</scope>
</reference>
<evidence type="ECO:0000259" key="3">
    <source>
        <dbReference type="PROSITE" id="PS50013"/>
    </source>
</evidence>
<accession>A0AAI8YJ66</accession>
<dbReference type="PROSITE" id="PS50013">
    <property type="entry name" value="CHROMO_2"/>
    <property type="match status" value="1"/>
</dbReference>
<evidence type="ECO:0000256" key="2">
    <source>
        <dbReference type="SAM" id="MobiDB-lite"/>
    </source>
</evidence>
<comment type="subunit">
    <text evidence="1">Component of the NuA4 histone acetyltransferase complex.</text>
</comment>
<name>A0AAI8YJ66_9PEZI</name>
<dbReference type="InterPro" id="IPR000953">
    <property type="entry name" value="Chromo/chromo_shadow_dom"/>
</dbReference>
<feature type="domain" description="Chromo" evidence="3">
    <location>
        <begin position="125"/>
        <end position="183"/>
    </location>
</feature>
<evidence type="ECO:0000313" key="4">
    <source>
        <dbReference type="EMBL" id="CAJ2506720.1"/>
    </source>
</evidence>
<organism evidence="4 5">
    <name type="scientific">Anthostomella pinea</name>
    <dbReference type="NCBI Taxonomy" id="933095"/>
    <lineage>
        <taxon>Eukaryota</taxon>
        <taxon>Fungi</taxon>
        <taxon>Dikarya</taxon>
        <taxon>Ascomycota</taxon>
        <taxon>Pezizomycotina</taxon>
        <taxon>Sordariomycetes</taxon>
        <taxon>Xylariomycetidae</taxon>
        <taxon>Xylariales</taxon>
        <taxon>Xylariaceae</taxon>
        <taxon>Anthostomella</taxon>
    </lineage>
</organism>
<proteinExistence type="predicted"/>
<dbReference type="EMBL" id="CAUWAG010000010">
    <property type="protein sequence ID" value="CAJ2506720.1"/>
    <property type="molecule type" value="Genomic_DNA"/>
</dbReference>
<gene>
    <name evidence="4" type="ORF">KHLLAP_LOCUS7188</name>
</gene>
<dbReference type="Gene3D" id="2.40.50.40">
    <property type="match status" value="1"/>
</dbReference>
<keyword evidence="5" id="KW-1185">Reference proteome</keyword>
<protein>
    <submittedName>
        <fullName evidence="4">Uu.00g079060.m01.CDS01</fullName>
    </submittedName>
</protein>
<dbReference type="AlphaFoldDB" id="A0AAI8YJ66"/>
<dbReference type="Proteomes" id="UP001295740">
    <property type="component" value="Unassembled WGS sequence"/>
</dbReference>